<dbReference type="Gene3D" id="1.50.10.20">
    <property type="match status" value="1"/>
</dbReference>
<evidence type="ECO:0000313" key="2">
    <source>
        <dbReference type="EMBL" id="RAJ21008.1"/>
    </source>
</evidence>
<dbReference type="InterPro" id="IPR007822">
    <property type="entry name" value="LANC-like"/>
</dbReference>
<dbReference type="GO" id="GO:0046872">
    <property type="term" value="F:metal ion binding"/>
    <property type="evidence" value="ECO:0007669"/>
    <property type="project" value="UniProtKB-KW"/>
</dbReference>
<dbReference type="GO" id="GO:0031179">
    <property type="term" value="P:peptide modification"/>
    <property type="evidence" value="ECO:0007669"/>
    <property type="project" value="InterPro"/>
</dbReference>
<gene>
    <name evidence="2" type="ORF">LY11_05058</name>
</gene>
<dbReference type="SMART" id="SM01260">
    <property type="entry name" value="LANC_like"/>
    <property type="match status" value="1"/>
</dbReference>
<dbReference type="EMBL" id="QLLR01000045">
    <property type="protein sequence ID" value="RAJ21008.1"/>
    <property type="molecule type" value="Genomic_DNA"/>
</dbReference>
<protein>
    <submittedName>
        <fullName evidence="2">Lanthionine synthetase-like protein</fullName>
    </submittedName>
</protein>
<dbReference type="Proteomes" id="UP000249754">
    <property type="component" value="Unassembled WGS sequence"/>
</dbReference>
<reference evidence="2 3" key="1">
    <citation type="submission" date="2018-06" db="EMBL/GenBank/DDBJ databases">
        <title>Genomic Encyclopedia of Archaeal and Bacterial Type Strains, Phase II (KMG-II): from individual species to whole genera.</title>
        <authorList>
            <person name="Goeker M."/>
        </authorList>
    </citation>
    <scope>NUCLEOTIDE SEQUENCE [LARGE SCALE GENOMIC DNA]</scope>
    <source>
        <strain evidence="2 3">DSM 14825</strain>
    </source>
</reference>
<comment type="caution">
    <text evidence="2">The sequence shown here is derived from an EMBL/GenBank/DDBJ whole genome shotgun (WGS) entry which is preliminary data.</text>
</comment>
<dbReference type="AlphaFoldDB" id="A0A327RXN5"/>
<dbReference type="OrthoDB" id="6313827at2"/>
<dbReference type="SUPFAM" id="SSF158745">
    <property type="entry name" value="LanC-like"/>
    <property type="match status" value="1"/>
</dbReference>
<name>A0A327RXN5_9SPHI</name>
<accession>A0A327RXN5</accession>
<evidence type="ECO:0000313" key="3">
    <source>
        <dbReference type="Proteomes" id="UP000249754"/>
    </source>
</evidence>
<feature type="binding site" evidence="1">
    <location>
        <position position="264"/>
    </location>
    <ligand>
        <name>Zn(2+)</name>
        <dbReference type="ChEBI" id="CHEBI:29105"/>
    </ligand>
</feature>
<keyword evidence="1" id="KW-0862">Zinc</keyword>
<dbReference type="RefSeq" id="WP_111636339.1">
    <property type="nucleotide sequence ID" value="NZ_QLLR01000045.1"/>
</dbReference>
<evidence type="ECO:0000256" key="1">
    <source>
        <dbReference type="PIRSR" id="PIRSR607822-1"/>
    </source>
</evidence>
<proteinExistence type="predicted"/>
<keyword evidence="1" id="KW-0479">Metal-binding</keyword>
<organism evidence="2 3">
    <name type="scientific">Pedobacter cryoconitis</name>
    <dbReference type="NCBI Taxonomy" id="188932"/>
    <lineage>
        <taxon>Bacteria</taxon>
        <taxon>Pseudomonadati</taxon>
        <taxon>Bacteroidota</taxon>
        <taxon>Sphingobacteriia</taxon>
        <taxon>Sphingobacteriales</taxon>
        <taxon>Sphingobacteriaceae</taxon>
        <taxon>Pedobacter</taxon>
    </lineage>
</organism>
<dbReference type="Pfam" id="PF05147">
    <property type="entry name" value="LANC_like"/>
    <property type="match status" value="1"/>
</dbReference>
<sequence length="407" mass="46700">MRNSGYFKKVLLEIDSEVNAKSKYLDNVTLEGGKSGLVLYNLFCHQFYKDESYRDQAEQQIDESIEILSEISTLKKFKPDFKTDSLSNHIAGFGKTLLFAQYKFDYDYDFTGLYESISEILSDLTERSLEAGDFDINSGAFSAGYFFLNRYYHEKDESSKNVLLGIISALEKCAVYPKENEVYWSSPSLENQVYLGLSHGSAMIINFITKLFELKVLDEDNHNTLNLLEKAVTFVINQKRDLESGYFPSKYPDEGIKEAQFTICYGDLGVLYSLYNASAILKNDELRQETFELLIACTRRKEDIRYTFDGGITYGASGVACVFKKLYEITNDAHFKLAYEYWYDQILKYRTPEVKDFAGFRNRFERLQDDKVFNLTFGWGIMGIGICLMSALKPELPGISELLIIGI</sequence>